<gene>
    <name evidence="2" type="ORF">KSP9073_00790</name>
</gene>
<name>A0A2R8CIR5_9GAMM</name>
<dbReference type="Proteomes" id="UP000244934">
    <property type="component" value="Unassembled WGS sequence"/>
</dbReference>
<evidence type="ECO:0000313" key="3">
    <source>
        <dbReference type="Proteomes" id="UP000244934"/>
    </source>
</evidence>
<sequence>MQKLRQEVIDATANFMFSEKLSNAVEKIKSEKAAAVALPNALPLPIVEYVKNELKSSDKWRKEYWVLDDDESVSLVDKKVFYQTSPSKRFSNNQTLRTVTKEQQALSAFLSTLHDKKIAEYLSNLYDEEVEACASDIAKYSKGQYLRRHSDLFENRRFGIIFFFNDEWKEGNGNEFIVEGKSGDAYVVPPKPGDAVILNIQPGFQHQVAMSQSDEWIRYSVATHYKNKS</sequence>
<dbReference type="RefSeq" id="WP_108841603.1">
    <property type="nucleotide sequence ID" value="NZ_ONZI01000001.1"/>
</dbReference>
<reference evidence="3" key="1">
    <citation type="submission" date="2018-03" db="EMBL/GenBank/DDBJ databases">
        <authorList>
            <person name="Navarro De La Torre S."/>
        </authorList>
    </citation>
    <scope>NUCLEOTIDE SEQUENCE [LARGE SCALE GENOMIC DNA]</scope>
    <source>
        <strain evidence="3">EAod3</strain>
    </source>
</reference>
<organism evidence="2 3">
    <name type="scientific">Kushneria phyllosphaerae</name>
    <dbReference type="NCBI Taxonomy" id="2100822"/>
    <lineage>
        <taxon>Bacteria</taxon>
        <taxon>Pseudomonadati</taxon>
        <taxon>Pseudomonadota</taxon>
        <taxon>Gammaproteobacteria</taxon>
        <taxon>Oceanospirillales</taxon>
        <taxon>Halomonadaceae</taxon>
        <taxon>Kushneria</taxon>
    </lineage>
</organism>
<dbReference type="Pfam" id="PF13640">
    <property type="entry name" value="2OG-FeII_Oxy_3"/>
    <property type="match status" value="1"/>
</dbReference>
<dbReference type="OrthoDB" id="9783171at2"/>
<accession>A0A2R8CIR5</accession>
<dbReference type="Gene3D" id="2.60.120.620">
    <property type="entry name" value="q2cbj1_9rhob like domain"/>
    <property type="match status" value="1"/>
</dbReference>
<evidence type="ECO:0000313" key="2">
    <source>
        <dbReference type="EMBL" id="SPJ32789.1"/>
    </source>
</evidence>
<dbReference type="InterPro" id="IPR044862">
    <property type="entry name" value="Pro_4_hyd_alph_FE2OG_OXY"/>
</dbReference>
<feature type="domain" description="Prolyl 4-hydroxylase alpha subunit Fe(2+) 2OG dioxygenase" evidence="1">
    <location>
        <begin position="137"/>
        <end position="224"/>
    </location>
</feature>
<keyword evidence="3" id="KW-1185">Reference proteome</keyword>
<dbReference type="AlphaFoldDB" id="A0A2R8CIR5"/>
<protein>
    <recommendedName>
        <fullName evidence="1">Prolyl 4-hydroxylase alpha subunit Fe(2+) 2OG dioxygenase domain-containing protein</fullName>
    </recommendedName>
</protein>
<dbReference type="EMBL" id="ONZI01000001">
    <property type="protein sequence ID" value="SPJ32789.1"/>
    <property type="molecule type" value="Genomic_DNA"/>
</dbReference>
<evidence type="ECO:0000259" key="1">
    <source>
        <dbReference type="Pfam" id="PF13640"/>
    </source>
</evidence>
<proteinExistence type="predicted"/>